<organism evidence="1 2">
    <name type="scientific">Candidatus Jorgensenbacteria bacterium RIFCSPLOWO2_01_FULL_45_25b</name>
    <dbReference type="NCBI Taxonomy" id="1798471"/>
    <lineage>
        <taxon>Bacteria</taxon>
        <taxon>Candidatus Joergenseniibacteriota</taxon>
    </lineage>
</organism>
<evidence type="ECO:0000313" key="1">
    <source>
        <dbReference type="EMBL" id="OGG40098.1"/>
    </source>
</evidence>
<comment type="caution">
    <text evidence="1">The sequence shown here is derived from an EMBL/GenBank/DDBJ whole genome shotgun (WGS) entry which is preliminary data.</text>
</comment>
<name>A0A1F6BTE2_9BACT</name>
<sequence>MPRIRPSVRTFLSAKAELLPDILAHKLNIKNEKKSNPVRKSPCVATRRVYKDRIIFVLSNGVK</sequence>
<dbReference type="AlphaFoldDB" id="A0A1F6BTE2"/>
<dbReference type="Proteomes" id="UP000176996">
    <property type="component" value="Unassembled WGS sequence"/>
</dbReference>
<gene>
    <name evidence="1" type="ORF">A3A21_01655</name>
</gene>
<evidence type="ECO:0000313" key="2">
    <source>
        <dbReference type="Proteomes" id="UP000176996"/>
    </source>
</evidence>
<dbReference type="EMBL" id="MFKK01000034">
    <property type="protein sequence ID" value="OGG40098.1"/>
    <property type="molecule type" value="Genomic_DNA"/>
</dbReference>
<protein>
    <submittedName>
        <fullName evidence="1">Uncharacterized protein</fullName>
    </submittedName>
</protein>
<reference evidence="1 2" key="1">
    <citation type="journal article" date="2016" name="Nat. Commun.">
        <title>Thousands of microbial genomes shed light on interconnected biogeochemical processes in an aquifer system.</title>
        <authorList>
            <person name="Anantharaman K."/>
            <person name="Brown C.T."/>
            <person name="Hug L.A."/>
            <person name="Sharon I."/>
            <person name="Castelle C.J."/>
            <person name="Probst A.J."/>
            <person name="Thomas B.C."/>
            <person name="Singh A."/>
            <person name="Wilkins M.J."/>
            <person name="Karaoz U."/>
            <person name="Brodie E.L."/>
            <person name="Williams K.H."/>
            <person name="Hubbard S.S."/>
            <person name="Banfield J.F."/>
        </authorList>
    </citation>
    <scope>NUCLEOTIDE SEQUENCE [LARGE SCALE GENOMIC DNA]</scope>
</reference>
<proteinExistence type="predicted"/>
<accession>A0A1F6BTE2</accession>